<name>A0A508X8B1_9HYPH</name>
<evidence type="ECO:0000256" key="1">
    <source>
        <dbReference type="ARBA" id="ARBA00023002"/>
    </source>
</evidence>
<evidence type="ECO:0000313" key="5">
    <source>
        <dbReference type="EMBL" id="VTZ66023.1"/>
    </source>
</evidence>
<comment type="similarity">
    <text evidence="3">Belongs to the aldehyde dehydrogenase family.</text>
</comment>
<evidence type="ECO:0000256" key="3">
    <source>
        <dbReference type="RuleBase" id="RU003345"/>
    </source>
</evidence>
<sequence>MVADRRMVKVSFTGSVGAGERIAAVVAPRVGRLTLEMGGKSAAIILEDAD</sequence>
<dbReference type="PROSITE" id="PS00687">
    <property type="entry name" value="ALDEHYDE_DEHYDR_GLU"/>
    <property type="match status" value="1"/>
</dbReference>
<gene>
    <name evidence="5" type="ORF">EMEDMD4_940051</name>
</gene>
<dbReference type="EMBL" id="CABFNB010000166">
    <property type="protein sequence ID" value="VTZ66023.1"/>
    <property type="molecule type" value="Genomic_DNA"/>
</dbReference>
<dbReference type="Gene3D" id="3.40.605.10">
    <property type="entry name" value="Aldehyde Dehydrogenase, Chain A, domain 1"/>
    <property type="match status" value="1"/>
</dbReference>
<feature type="domain" description="Aldehyde dehydrogenase" evidence="4">
    <location>
        <begin position="1"/>
        <end position="50"/>
    </location>
</feature>
<dbReference type="InterPro" id="IPR015590">
    <property type="entry name" value="Aldehyde_DH_dom"/>
</dbReference>
<dbReference type="Pfam" id="PF00171">
    <property type="entry name" value="Aldedh"/>
    <property type="match status" value="1"/>
</dbReference>
<dbReference type="InterPro" id="IPR016163">
    <property type="entry name" value="Ald_DH_C"/>
</dbReference>
<feature type="active site" evidence="2">
    <location>
        <position position="36"/>
    </location>
</feature>
<protein>
    <recommendedName>
        <fullName evidence="4">Aldehyde dehydrogenase domain-containing protein</fullName>
    </recommendedName>
</protein>
<dbReference type="GO" id="GO:0016620">
    <property type="term" value="F:oxidoreductase activity, acting on the aldehyde or oxo group of donors, NAD or NADP as acceptor"/>
    <property type="evidence" value="ECO:0007669"/>
    <property type="project" value="InterPro"/>
</dbReference>
<dbReference type="Proteomes" id="UP000507954">
    <property type="component" value="Unassembled WGS sequence"/>
</dbReference>
<evidence type="ECO:0000256" key="2">
    <source>
        <dbReference type="PROSITE-ProRule" id="PRU10007"/>
    </source>
</evidence>
<reference evidence="5" key="1">
    <citation type="submission" date="2019-06" db="EMBL/GenBank/DDBJ databases">
        <authorList>
            <person name="Le Quere A."/>
            <person name="Colella S."/>
        </authorList>
    </citation>
    <scope>NUCLEOTIDE SEQUENCE</scope>
    <source>
        <strain evidence="5">EmedicaeMD41</strain>
    </source>
</reference>
<accession>A0A508X8B1</accession>
<organism evidence="5">
    <name type="scientific">Sinorhizobium medicae</name>
    <dbReference type="NCBI Taxonomy" id="110321"/>
    <lineage>
        <taxon>Bacteria</taxon>
        <taxon>Pseudomonadati</taxon>
        <taxon>Pseudomonadota</taxon>
        <taxon>Alphaproteobacteria</taxon>
        <taxon>Hyphomicrobiales</taxon>
        <taxon>Rhizobiaceae</taxon>
        <taxon>Sinorhizobium/Ensifer group</taxon>
        <taxon>Sinorhizobium</taxon>
    </lineage>
</organism>
<dbReference type="InterPro" id="IPR016162">
    <property type="entry name" value="Ald_DH_N"/>
</dbReference>
<dbReference type="InterPro" id="IPR029510">
    <property type="entry name" value="Ald_DH_CS_GLU"/>
</dbReference>
<dbReference type="SUPFAM" id="SSF53720">
    <property type="entry name" value="ALDH-like"/>
    <property type="match status" value="1"/>
</dbReference>
<dbReference type="AlphaFoldDB" id="A0A508X8B1"/>
<evidence type="ECO:0000259" key="4">
    <source>
        <dbReference type="Pfam" id="PF00171"/>
    </source>
</evidence>
<dbReference type="Gene3D" id="3.40.309.10">
    <property type="entry name" value="Aldehyde Dehydrogenase, Chain A, domain 2"/>
    <property type="match status" value="1"/>
</dbReference>
<keyword evidence="1 3" id="KW-0560">Oxidoreductase</keyword>
<proteinExistence type="inferred from homology"/>
<dbReference type="InterPro" id="IPR016161">
    <property type="entry name" value="Ald_DH/histidinol_DH"/>
</dbReference>